<dbReference type="Gene3D" id="1.10.287.110">
    <property type="entry name" value="DnaJ domain"/>
    <property type="match status" value="1"/>
</dbReference>
<dbReference type="OrthoDB" id="5354320at2759"/>
<dbReference type="InterPro" id="IPR002168">
    <property type="entry name" value="Lipase_GDXG_HIS_AS"/>
</dbReference>
<dbReference type="AlphaFoldDB" id="A0A5M3YUD7"/>
<evidence type="ECO:0000313" key="4">
    <source>
        <dbReference type="Proteomes" id="UP000452235"/>
    </source>
</evidence>
<dbReference type="InterPro" id="IPR018253">
    <property type="entry name" value="DnaJ_domain_CS"/>
</dbReference>
<dbReference type="Gene3D" id="3.40.50.1820">
    <property type="entry name" value="alpha/beta hydrolase"/>
    <property type="match status" value="1"/>
</dbReference>
<name>A0A5M3YUD7_ASPTE</name>
<sequence length="769" mass="85429">MLKNSKILCCGGLQLLNASVYPSPPSHAHIYRHYATAQGFPGHDFSWPSSSSFTPYDVFKQDRGAPYSKTRFYELVKIYHPDRPCNDHPLCRDLSPEVRLQRYHVIVAAHEILSDPTKRAAYDLSGAGWSHHPPAHPTPSWARSGSSDYGPIHTNATWEDWERWRNRHQGKQQHMVDNRTFTTFVILLMLMGGAVQASWIGQLTTGYEDRLREINEQSARFLTGRRENTVKQMASSEAKVQHFLIRRDPSGFGLKEEEQPVYEKILHSPKSGSKEIEAAKVMSGLGSPVALLKAMLARVPLILKTALLHGMHLSPVSGKQDLRTELTVAIIRSFITMTMPVSKQQKGSMRDPGIKGPMWVSKVTLPQPEDDVQEAVIKAIEDLKLGDETYDIPGVVPVEAEWTGHRNGVGKNAPQPDVSEEEKYARLRKETPSDAVILYFHGGAYFLMDPCTHRQQVAHLSKRTGMPALSVRYRLAPQHPFPAALVDALVAYLSLLAPPAGALHAAVPANKIVLAGDSAGGNLSLVLLQMLLTLRRIAPTVRFHGRDVPVALPASVATSSPWCDITRSMPSVVDNAVYDYLAPPTQQYQSGAPFRPPNFPDDAVWPRDPPRVDFYAHASACIHPLVSPLAGRREIWKDAPPVFMTVGEEGLADEGLVLARKMHQAGVPVVVEQFEGMPHCFGLIMIGTPAGRRFWDGWARFCREAVAGQVKSSGALTYLGFKLRSTRDVPLDEAVSLTDEEVDRRLRESAQWRLEGELDLQQQFAKAKL</sequence>
<dbReference type="PROSITE" id="PS50076">
    <property type="entry name" value="DNAJ_2"/>
    <property type="match status" value="1"/>
</dbReference>
<evidence type="ECO:0000313" key="3">
    <source>
        <dbReference type="EMBL" id="GFF15553.1"/>
    </source>
</evidence>
<dbReference type="InterPro" id="IPR036869">
    <property type="entry name" value="J_dom_sf"/>
</dbReference>
<dbReference type="InterPro" id="IPR013094">
    <property type="entry name" value="AB_hydrolase_3"/>
</dbReference>
<keyword evidence="4" id="KW-1185">Reference proteome</keyword>
<dbReference type="VEuPathDB" id="FungiDB:ATEG_04688"/>
<dbReference type="EMBL" id="BLJY01000004">
    <property type="protein sequence ID" value="GFF15553.1"/>
    <property type="molecule type" value="Genomic_DNA"/>
</dbReference>
<dbReference type="PROSITE" id="PS01173">
    <property type="entry name" value="LIPASE_GDXG_HIS"/>
    <property type="match status" value="1"/>
</dbReference>
<organism evidence="3 4">
    <name type="scientific">Aspergillus terreus</name>
    <dbReference type="NCBI Taxonomy" id="33178"/>
    <lineage>
        <taxon>Eukaryota</taxon>
        <taxon>Fungi</taxon>
        <taxon>Dikarya</taxon>
        <taxon>Ascomycota</taxon>
        <taxon>Pezizomycotina</taxon>
        <taxon>Eurotiomycetes</taxon>
        <taxon>Eurotiomycetidae</taxon>
        <taxon>Eurotiales</taxon>
        <taxon>Aspergillaceae</taxon>
        <taxon>Aspergillus</taxon>
        <taxon>Aspergillus subgen. Circumdati</taxon>
    </lineage>
</organism>
<dbReference type="PROSITE" id="PS00636">
    <property type="entry name" value="DNAJ_1"/>
    <property type="match status" value="1"/>
</dbReference>
<dbReference type="InterPro" id="IPR001623">
    <property type="entry name" value="DnaJ_domain"/>
</dbReference>
<evidence type="ECO:0000256" key="1">
    <source>
        <dbReference type="ARBA" id="ARBA00010515"/>
    </source>
</evidence>
<protein>
    <submittedName>
        <fullName evidence="3">Lipase/esterase</fullName>
    </submittedName>
</protein>
<dbReference type="PANTHER" id="PTHR48081:SF25">
    <property type="entry name" value="PUTATIVE (AFU_ORTHOLOGUE AFUA_3G11560)-RELATED"/>
    <property type="match status" value="1"/>
</dbReference>
<dbReference type="SUPFAM" id="SSF46565">
    <property type="entry name" value="Chaperone J-domain"/>
    <property type="match status" value="1"/>
</dbReference>
<dbReference type="InterPro" id="IPR029058">
    <property type="entry name" value="AB_hydrolase_fold"/>
</dbReference>
<keyword evidence="2" id="KW-0378">Hydrolase</keyword>
<comment type="caution">
    <text evidence="3">The sequence shown here is derived from an EMBL/GenBank/DDBJ whole genome shotgun (WGS) entry which is preliminary data.</text>
</comment>
<dbReference type="SUPFAM" id="SSF53474">
    <property type="entry name" value="alpha/beta-Hydrolases"/>
    <property type="match status" value="1"/>
</dbReference>
<dbReference type="GO" id="GO:0016787">
    <property type="term" value="F:hydrolase activity"/>
    <property type="evidence" value="ECO:0007669"/>
    <property type="project" value="UniProtKB-KW"/>
</dbReference>
<gene>
    <name evidence="3" type="ORF">ATEIFO6365_0004067200</name>
</gene>
<dbReference type="Pfam" id="PF07859">
    <property type="entry name" value="Abhydrolase_3"/>
    <property type="match status" value="1"/>
</dbReference>
<dbReference type="Proteomes" id="UP000452235">
    <property type="component" value="Unassembled WGS sequence"/>
</dbReference>
<dbReference type="InterPro" id="IPR050300">
    <property type="entry name" value="GDXG_lipolytic_enzyme"/>
</dbReference>
<accession>A0A5M3YUD7</accession>
<proteinExistence type="inferred from homology"/>
<evidence type="ECO:0000256" key="2">
    <source>
        <dbReference type="ARBA" id="ARBA00022801"/>
    </source>
</evidence>
<reference evidence="3 4" key="1">
    <citation type="submission" date="2020-01" db="EMBL/GenBank/DDBJ databases">
        <title>Aspergillus terreus IFO 6365 whole genome shotgun sequence.</title>
        <authorList>
            <person name="Kanamasa S."/>
            <person name="Takahashi H."/>
        </authorList>
    </citation>
    <scope>NUCLEOTIDE SEQUENCE [LARGE SCALE GENOMIC DNA]</scope>
    <source>
        <strain evidence="3 4">IFO 6365</strain>
    </source>
</reference>
<dbReference type="CDD" id="cd06257">
    <property type="entry name" value="DnaJ"/>
    <property type="match status" value="1"/>
</dbReference>
<comment type="similarity">
    <text evidence="1">Belongs to the 'GDXG' lipolytic enzyme family.</text>
</comment>
<dbReference type="PANTHER" id="PTHR48081">
    <property type="entry name" value="AB HYDROLASE SUPERFAMILY PROTEIN C4A8.06C"/>
    <property type="match status" value="1"/>
</dbReference>